<keyword evidence="1" id="KW-0812">Transmembrane</keyword>
<dbReference type="PANTHER" id="PTHR11439:SF517">
    <property type="entry name" value="CYSTEINE-RICH RLK (RECEPTOR-LIKE PROTEIN KINASE) 8"/>
    <property type="match status" value="1"/>
</dbReference>
<organism evidence="2 3">
    <name type="scientific">Vicia faba</name>
    <name type="common">Broad bean</name>
    <name type="synonym">Faba vulgaris</name>
    <dbReference type="NCBI Taxonomy" id="3906"/>
    <lineage>
        <taxon>Eukaryota</taxon>
        <taxon>Viridiplantae</taxon>
        <taxon>Streptophyta</taxon>
        <taxon>Embryophyta</taxon>
        <taxon>Tracheophyta</taxon>
        <taxon>Spermatophyta</taxon>
        <taxon>Magnoliopsida</taxon>
        <taxon>eudicotyledons</taxon>
        <taxon>Gunneridae</taxon>
        <taxon>Pentapetalae</taxon>
        <taxon>rosids</taxon>
        <taxon>fabids</taxon>
        <taxon>Fabales</taxon>
        <taxon>Fabaceae</taxon>
        <taxon>Papilionoideae</taxon>
        <taxon>50 kb inversion clade</taxon>
        <taxon>NPAAA clade</taxon>
        <taxon>Hologalegina</taxon>
        <taxon>IRL clade</taxon>
        <taxon>Fabeae</taxon>
        <taxon>Vicia</taxon>
    </lineage>
</organism>
<dbReference type="Proteomes" id="UP001157006">
    <property type="component" value="Chromosome 2"/>
</dbReference>
<dbReference type="EMBL" id="OX451737">
    <property type="protein sequence ID" value="CAI8599382.1"/>
    <property type="molecule type" value="Genomic_DNA"/>
</dbReference>
<sequence>MWNCNHVKISIVLGTKLSNEREEKYVDATSYKQLVGCLMYLTVTRPDMMYVVCLISRFMDKPREEHMQITKRVLRSDRQRSSRQRGFSCVATGIVSEMDLRSGSVGVGGSRRAELCVEVWAARTRSVTASGYFDFILFVPFFSSSSSIDMFMLFKI</sequence>
<accession>A0AAV0ZR45</accession>
<protein>
    <recommendedName>
        <fullName evidence="4">Mitochondrial protein</fullName>
    </recommendedName>
</protein>
<evidence type="ECO:0000313" key="2">
    <source>
        <dbReference type="EMBL" id="CAI8599382.1"/>
    </source>
</evidence>
<dbReference type="AlphaFoldDB" id="A0AAV0ZR45"/>
<reference evidence="2 3" key="1">
    <citation type="submission" date="2023-01" db="EMBL/GenBank/DDBJ databases">
        <authorList>
            <person name="Kreplak J."/>
        </authorList>
    </citation>
    <scope>NUCLEOTIDE SEQUENCE [LARGE SCALE GENOMIC DNA]</scope>
</reference>
<keyword evidence="1" id="KW-0472">Membrane</keyword>
<keyword evidence="1" id="KW-1133">Transmembrane helix</keyword>
<evidence type="ECO:0000313" key="3">
    <source>
        <dbReference type="Proteomes" id="UP001157006"/>
    </source>
</evidence>
<dbReference type="PANTHER" id="PTHR11439">
    <property type="entry name" value="GAG-POL-RELATED RETROTRANSPOSON"/>
    <property type="match status" value="1"/>
</dbReference>
<proteinExistence type="predicted"/>
<evidence type="ECO:0000256" key="1">
    <source>
        <dbReference type="SAM" id="Phobius"/>
    </source>
</evidence>
<evidence type="ECO:0008006" key="4">
    <source>
        <dbReference type="Google" id="ProtNLM"/>
    </source>
</evidence>
<gene>
    <name evidence="2" type="ORF">VFH_II172600</name>
</gene>
<name>A0AAV0ZR45_VICFA</name>
<keyword evidence="3" id="KW-1185">Reference proteome</keyword>
<feature type="transmembrane region" description="Helical" evidence="1">
    <location>
        <begin position="132"/>
        <end position="154"/>
    </location>
</feature>